<comment type="caution">
    <text evidence="2">The sequence shown here is derived from an EMBL/GenBank/DDBJ whole genome shotgun (WGS) entry which is preliminary data.</text>
</comment>
<sequence>MNSPNCDNRECDRGYCPFMADPLDAYRQVCVKCGQDYSFRKYRLNTFLLLGALISCIILLVNNHSQITEPQREMQPAIQELQSIS</sequence>
<reference evidence="2 4" key="1">
    <citation type="journal article" date="2015" name="Genome Announc.">
        <title>Draft Genome of the Euendolithic (true boring) Cyanobacterium Mastigocoleus testarum strain BC008.</title>
        <authorList>
            <person name="Guida B.S."/>
            <person name="Garcia-Pichel F."/>
        </authorList>
    </citation>
    <scope>NUCLEOTIDE SEQUENCE [LARGE SCALE GENOMIC DNA]</scope>
    <source>
        <strain evidence="2 4">BC008</strain>
    </source>
</reference>
<feature type="transmembrane region" description="Helical" evidence="1">
    <location>
        <begin position="42"/>
        <end position="61"/>
    </location>
</feature>
<keyword evidence="1" id="KW-1133">Transmembrane helix</keyword>
<organism evidence="2 4">
    <name type="scientific">Mastigocoleus testarum BC008</name>
    <dbReference type="NCBI Taxonomy" id="371196"/>
    <lineage>
        <taxon>Bacteria</taxon>
        <taxon>Bacillati</taxon>
        <taxon>Cyanobacteriota</taxon>
        <taxon>Cyanophyceae</taxon>
        <taxon>Nostocales</taxon>
        <taxon>Hapalosiphonaceae</taxon>
        <taxon>Mastigocoleus</taxon>
    </lineage>
</organism>
<accession>A0A0V7ZLS3</accession>
<name>A0A0V7ZLS3_9CYAN</name>
<dbReference type="Proteomes" id="UP000053372">
    <property type="component" value="Unassembled WGS sequence"/>
</dbReference>
<proteinExistence type="predicted"/>
<keyword evidence="1" id="KW-0472">Membrane</keyword>
<dbReference type="AlphaFoldDB" id="A0A0V7ZLS3"/>
<evidence type="ECO:0000313" key="2">
    <source>
        <dbReference type="EMBL" id="KST65403.1"/>
    </source>
</evidence>
<dbReference type="RefSeq" id="WP_058182960.1">
    <property type="nucleotide sequence ID" value="NZ_LMTZ01000001.1"/>
</dbReference>
<dbReference type="EMBL" id="LMTZ01000108">
    <property type="protein sequence ID" value="KST65403.1"/>
    <property type="molecule type" value="Genomic_DNA"/>
</dbReference>
<keyword evidence="1" id="KW-0812">Transmembrane</keyword>
<protein>
    <submittedName>
        <fullName evidence="2">Uncharacterized protein</fullName>
    </submittedName>
</protein>
<dbReference type="EMBL" id="LMTZ01000001">
    <property type="protein sequence ID" value="KST70467.1"/>
    <property type="molecule type" value="Genomic_DNA"/>
</dbReference>
<evidence type="ECO:0000256" key="1">
    <source>
        <dbReference type="SAM" id="Phobius"/>
    </source>
</evidence>
<evidence type="ECO:0000313" key="4">
    <source>
        <dbReference type="Proteomes" id="UP000053372"/>
    </source>
</evidence>
<gene>
    <name evidence="2" type="ORF">BC008_21660</name>
    <name evidence="3" type="ORF">BC008_45615</name>
</gene>
<dbReference type="OrthoDB" id="517606at2"/>
<evidence type="ECO:0000313" key="3">
    <source>
        <dbReference type="EMBL" id="KST70467.1"/>
    </source>
</evidence>
<keyword evidence="4" id="KW-1185">Reference proteome</keyword>